<evidence type="ECO:0000313" key="5">
    <source>
        <dbReference type="Proteomes" id="UP000226525"/>
    </source>
</evidence>
<evidence type="ECO:0000313" key="4">
    <source>
        <dbReference type="EMBL" id="MAH62334.1"/>
    </source>
</evidence>
<dbReference type="AlphaFoldDB" id="A0A2D6YGN3"/>
<accession>A0A2D6YGN3</accession>
<reference evidence="5" key="1">
    <citation type="submission" date="2017-09" db="EMBL/GenBank/DDBJ databases">
        <title>The Reconstruction of 2,631 Draft Metagenome-Assembled Genomes from the Global Oceans.</title>
        <authorList>
            <person name="Tully B.J."/>
            <person name="Graham E.D."/>
            <person name="Heidelberg J.F."/>
        </authorList>
    </citation>
    <scope>NUCLEOTIDE SEQUENCE [LARGE SCALE GENOMIC DNA]</scope>
</reference>
<proteinExistence type="inferred from homology"/>
<comment type="function">
    <text evidence="3">Required for maturation of urease via the functional incorporation of the urease nickel metallocenter.</text>
</comment>
<gene>
    <name evidence="3" type="primary">ureF</name>
    <name evidence="4" type="ORF">CMN54_02545</name>
</gene>
<organism evidence="4 5">
    <name type="scientific">SAR324 cluster bacterium</name>
    <dbReference type="NCBI Taxonomy" id="2024889"/>
    <lineage>
        <taxon>Bacteria</taxon>
        <taxon>Deltaproteobacteria</taxon>
        <taxon>SAR324 cluster</taxon>
    </lineage>
</organism>
<comment type="caution">
    <text evidence="4">The sequence shown here is derived from an EMBL/GenBank/DDBJ whole genome shotgun (WGS) entry which is preliminary data.</text>
</comment>
<dbReference type="Proteomes" id="UP000226525">
    <property type="component" value="Unassembled WGS sequence"/>
</dbReference>
<evidence type="ECO:0000256" key="1">
    <source>
        <dbReference type="ARBA" id="ARBA00022988"/>
    </source>
</evidence>
<comment type="subunit">
    <text evidence="3">UreD, UreF and UreG form a complex that acts as a GTP-hydrolysis-dependent molecular chaperone, activating the urease apoprotein by helping to assemble the nickel containing metallocenter of UreC. The UreE protein probably delivers the nickel.</text>
</comment>
<dbReference type="PANTHER" id="PTHR33620:SF1">
    <property type="entry name" value="UREASE ACCESSORY PROTEIN F"/>
    <property type="match status" value="1"/>
</dbReference>
<dbReference type="GO" id="GO:0005737">
    <property type="term" value="C:cytoplasm"/>
    <property type="evidence" value="ECO:0007669"/>
    <property type="project" value="UniProtKB-SubCell"/>
</dbReference>
<dbReference type="HAMAP" id="MF_01385">
    <property type="entry name" value="UreF"/>
    <property type="match status" value="1"/>
</dbReference>
<name>A0A2D6YGN3_9DELT</name>
<keyword evidence="3" id="KW-0963">Cytoplasm</keyword>
<sequence>MNLLQNISFSNWGSTTKSVNAPSPQPSHRVDTHTKSARLEQWLSVLHLSDSALPIGAFAYSEGLESAIQLDALQTPDDLGAWWEMWRIETFRFQEGPALCQLMQAINRDDWRRVQILNQELTALKPATTLRDGSHILGKRLLKTCADLYLDLPADRLGELLPKLNVLTVQATLLATQHISEDVALASFAFGRLNQSLSAALRLFALGQQAGQVLLQEQLRLIPKTVNEILEDSNSPLRSFTPKVDLLQMKHSGLYTRLFRS</sequence>
<keyword evidence="1 3" id="KW-0996">Nickel insertion</keyword>
<keyword evidence="2 3" id="KW-0143">Chaperone</keyword>
<dbReference type="EMBL" id="NZEX01000024">
    <property type="protein sequence ID" value="MAH62334.1"/>
    <property type="molecule type" value="Genomic_DNA"/>
</dbReference>
<evidence type="ECO:0000256" key="2">
    <source>
        <dbReference type="ARBA" id="ARBA00023186"/>
    </source>
</evidence>
<dbReference type="InterPro" id="IPR002639">
    <property type="entry name" value="UreF"/>
</dbReference>
<dbReference type="PANTHER" id="PTHR33620">
    <property type="entry name" value="UREASE ACCESSORY PROTEIN F"/>
    <property type="match status" value="1"/>
</dbReference>
<comment type="subcellular location">
    <subcellularLocation>
        <location evidence="3">Cytoplasm</location>
    </subcellularLocation>
</comment>
<dbReference type="InterPro" id="IPR038277">
    <property type="entry name" value="UreF_sf"/>
</dbReference>
<evidence type="ECO:0000256" key="3">
    <source>
        <dbReference type="HAMAP-Rule" id="MF_01385"/>
    </source>
</evidence>
<protein>
    <recommendedName>
        <fullName evidence="3">Urease accessory protein UreF</fullName>
    </recommendedName>
</protein>
<comment type="similarity">
    <text evidence="3">Belongs to the UreF family.</text>
</comment>
<dbReference type="PIRSF" id="PIRSF009467">
    <property type="entry name" value="Ureas_acces_UreF"/>
    <property type="match status" value="1"/>
</dbReference>
<dbReference type="Gene3D" id="1.10.4190.10">
    <property type="entry name" value="Urease accessory protein UreF"/>
    <property type="match status" value="1"/>
</dbReference>
<dbReference type="Pfam" id="PF01730">
    <property type="entry name" value="UreF"/>
    <property type="match status" value="1"/>
</dbReference>
<dbReference type="GO" id="GO:0016151">
    <property type="term" value="F:nickel cation binding"/>
    <property type="evidence" value="ECO:0007669"/>
    <property type="project" value="UniProtKB-UniRule"/>
</dbReference>